<dbReference type="RefSeq" id="WP_138893794.1">
    <property type="nucleotide sequence ID" value="NZ_BMVO01000004.1"/>
</dbReference>
<feature type="signal peptide" evidence="1">
    <location>
        <begin position="1"/>
        <end position="27"/>
    </location>
</feature>
<name>A0ABQ3DHU8_9ACTN</name>
<keyword evidence="1" id="KW-0732">Signal</keyword>
<reference evidence="3" key="1">
    <citation type="journal article" date="2019" name="Int. J. Syst. Evol. Microbiol.">
        <title>The Global Catalogue of Microorganisms (GCM) 10K type strain sequencing project: providing services to taxonomists for standard genome sequencing and annotation.</title>
        <authorList>
            <consortium name="The Broad Institute Genomics Platform"/>
            <consortium name="The Broad Institute Genome Sequencing Center for Infectious Disease"/>
            <person name="Wu L."/>
            <person name="Ma J."/>
        </authorList>
    </citation>
    <scope>NUCLEOTIDE SEQUENCE [LARGE SCALE GENOMIC DNA]</scope>
    <source>
        <strain evidence="3">JCM 4737</strain>
    </source>
</reference>
<protein>
    <recommendedName>
        <fullName evidence="4">Secreted protein</fullName>
    </recommendedName>
</protein>
<evidence type="ECO:0008006" key="4">
    <source>
        <dbReference type="Google" id="ProtNLM"/>
    </source>
</evidence>
<organism evidence="2 3">
    <name type="scientific">Streptomyces chryseus</name>
    <dbReference type="NCBI Taxonomy" id="68186"/>
    <lineage>
        <taxon>Bacteria</taxon>
        <taxon>Bacillati</taxon>
        <taxon>Actinomycetota</taxon>
        <taxon>Actinomycetes</taxon>
        <taxon>Kitasatosporales</taxon>
        <taxon>Streptomycetaceae</taxon>
        <taxon>Streptomyces</taxon>
    </lineage>
</organism>
<dbReference type="Proteomes" id="UP000599437">
    <property type="component" value="Unassembled WGS sequence"/>
</dbReference>
<gene>
    <name evidence="2" type="ORF">GCM10010346_19560</name>
</gene>
<keyword evidence="3" id="KW-1185">Reference proteome</keyword>
<evidence type="ECO:0000313" key="2">
    <source>
        <dbReference type="EMBL" id="GHA96877.1"/>
    </source>
</evidence>
<accession>A0ABQ3DHU8</accession>
<dbReference type="EMBL" id="BMVO01000004">
    <property type="protein sequence ID" value="GHA96877.1"/>
    <property type="molecule type" value="Genomic_DNA"/>
</dbReference>
<proteinExistence type="predicted"/>
<comment type="caution">
    <text evidence="2">The sequence shown here is derived from an EMBL/GenBank/DDBJ whole genome shotgun (WGS) entry which is preliminary data.</text>
</comment>
<sequence length="94" mass="9531">MIKAKRVLAVAALAAGVSALAAPTASAADSSGYLLSVPDELDKLGSSAVPVDRRGEVPTVTDQLKGLGQLHELRELQQVTGLAAPLTGLVPEMG</sequence>
<evidence type="ECO:0000313" key="3">
    <source>
        <dbReference type="Proteomes" id="UP000599437"/>
    </source>
</evidence>
<feature type="chain" id="PRO_5046772387" description="Secreted protein" evidence="1">
    <location>
        <begin position="28"/>
        <end position="94"/>
    </location>
</feature>
<evidence type="ECO:0000256" key="1">
    <source>
        <dbReference type="SAM" id="SignalP"/>
    </source>
</evidence>